<comment type="caution">
    <text evidence="2">The sequence shown here is derived from an EMBL/GenBank/DDBJ whole genome shotgun (WGS) entry which is preliminary data.</text>
</comment>
<proteinExistence type="predicted"/>
<reference evidence="2" key="1">
    <citation type="submission" date="2022-10" db="EMBL/GenBank/DDBJ databases">
        <authorList>
            <person name="Yu W.X."/>
        </authorList>
    </citation>
    <scope>NUCLEOTIDE SEQUENCE</scope>
    <source>
        <strain evidence="2">D04</strain>
    </source>
</reference>
<dbReference type="InterPro" id="IPR032307">
    <property type="entry name" value="PepSY_TM-like_2"/>
</dbReference>
<keyword evidence="3" id="KW-1185">Reference proteome</keyword>
<accession>A0AAE3MB66</accession>
<keyword evidence="1" id="KW-0472">Membrane</keyword>
<sequence>MKTIRILHRYVGFFLVGIMSMYAISGIVLTYRNTDIFKVKKHIEATLDQNLSGDELARALRIRHFKIDKEDSTTIHFREGSYNKQTGIATYDQSGYPEFISKLVKLHMTASGGAMSWLTTIFGIALLFLAISSFWMFKPQTKIFKNGIIVAIAGIIFTIILALLS</sequence>
<dbReference type="EMBL" id="JAPDPI010000002">
    <property type="protein sequence ID" value="MCW3804226.1"/>
    <property type="molecule type" value="Genomic_DNA"/>
</dbReference>
<keyword evidence="1" id="KW-1133">Transmembrane helix</keyword>
<protein>
    <submittedName>
        <fullName evidence="2">PepSY domain-containing protein</fullName>
    </submittedName>
</protein>
<feature type="transmembrane region" description="Helical" evidence="1">
    <location>
        <begin position="12"/>
        <end position="31"/>
    </location>
</feature>
<dbReference type="RefSeq" id="WP_301197451.1">
    <property type="nucleotide sequence ID" value="NZ_JAPDPI010000002.1"/>
</dbReference>
<dbReference type="PANTHER" id="PTHR40115:SF1">
    <property type="entry name" value="INNER MEMBRANE PROTEIN WITH PEPSY TM HELIX"/>
    <property type="match status" value="1"/>
</dbReference>
<evidence type="ECO:0000313" key="2">
    <source>
        <dbReference type="EMBL" id="MCW3804226.1"/>
    </source>
</evidence>
<organism evidence="2 3">
    <name type="scientific">Plebeiibacterium marinum</name>
    <dbReference type="NCBI Taxonomy" id="2992111"/>
    <lineage>
        <taxon>Bacteria</taxon>
        <taxon>Pseudomonadati</taxon>
        <taxon>Bacteroidota</taxon>
        <taxon>Bacteroidia</taxon>
        <taxon>Marinilabiliales</taxon>
        <taxon>Marinilabiliaceae</taxon>
        <taxon>Plebeiibacterium</taxon>
    </lineage>
</organism>
<evidence type="ECO:0000313" key="3">
    <source>
        <dbReference type="Proteomes" id="UP001207408"/>
    </source>
</evidence>
<feature type="transmembrane region" description="Helical" evidence="1">
    <location>
        <begin position="143"/>
        <end position="164"/>
    </location>
</feature>
<dbReference type="AlphaFoldDB" id="A0AAE3MB66"/>
<evidence type="ECO:0000256" key="1">
    <source>
        <dbReference type="SAM" id="Phobius"/>
    </source>
</evidence>
<dbReference type="InterPro" id="IPR005625">
    <property type="entry name" value="PepSY-ass_TM"/>
</dbReference>
<dbReference type="Pfam" id="PF03929">
    <property type="entry name" value="PepSY_TM"/>
    <property type="match status" value="1"/>
</dbReference>
<feature type="transmembrane region" description="Helical" evidence="1">
    <location>
        <begin position="115"/>
        <end position="137"/>
    </location>
</feature>
<name>A0AAE3MB66_9BACT</name>
<dbReference type="PANTHER" id="PTHR40115">
    <property type="entry name" value="INNER MEMBRANE PROTEIN WITH PEPSY TM HELIX"/>
    <property type="match status" value="1"/>
</dbReference>
<gene>
    <name evidence="2" type="ORF">OM074_01245</name>
</gene>
<dbReference type="Proteomes" id="UP001207408">
    <property type="component" value="Unassembled WGS sequence"/>
</dbReference>
<keyword evidence="1" id="KW-0812">Transmembrane</keyword>